<keyword evidence="3" id="KW-1185">Reference proteome</keyword>
<evidence type="ECO:0000313" key="2">
    <source>
        <dbReference type="EMBL" id="GAA0707677.1"/>
    </source>
</evidence>
<reference evidence="2 3" key="1">
    <citation type="journal article" date="2019" name="Int. J. Syst. Evol. Microbiol.">
        <title>The Global Catalogue of Microorganisms (GCM) 10K type strain sequencing project: providing services to taxonomists for standard genome sequencing and annotation.</title>
        <authorList>
            <consortium name="The Broad Institute Genomics Platform"/>
            <consortium name="The Broad Institute Genome Sequencing Center for Infectious Disease"/>
            <person name="Wu L."/>
            <person name="Ma J."/>
        </authorList>
    </citation>
    <scope>NUCLEOTIDE SEQUENCE [LARGE SCALE GENOMIC DNA]</scope>
    <source>
        <strain evidence="2 3">JCM 15421</strain>
    </source>
</reference>
<gene>
    <name evidence="2" type="ORF">GCM10009105_06620</name>
</gene>
<evidence type="ECO:0000313" key="3">
    <source>
        <dbReference type="Proteomes" id="UP001501523"/>
    </source>
</evidence>
<feature type="signal peptide" evidence="1">
    <location>
        <begin position="1"/>
        <end position="27"/>
    </location>
</feature>
<sequence>MVGLKHPSLWGTVCVVLCGLSAGAALAQGPAQKQGGGAVQTGASYQNDTSLPLYYLPAWSGKKAAGREAAENPRIPNHHVDSEDTVIQRRLFAPTLRMPAPIATFDGINVAAGCGACAPPDTDGAVGETQYVQMVNTAYQIFDKATGASLAGPTQISALWAGFGGVCETGGAGDPIVLYDKLAKRWVISQFAGGTVITDECIAVSITSDATGSYHRYGFHLGSNFFDYPHLGVWPDGYYMAMNVFNAAGTAYLGPQPFAFDRAAMLAGNPATFVSTGIISANDAPILPADFDGQTLPALGAPAPFVEFPGNAPPTYQVFRFHADFVTPANTTFTLAGSPAAAGYTALCASSRACVPQLGVANTDWLDGIGDRLMFRLAYRNFGGHEALVSNYSVSANNVAGVRWFELRNATTGAPTVFQEGTYQPDTTWRWMGSAAMDAMGDIAVGFSASSAGINPQIRYAGRLATDPPGVLTQGEAHLFDGTFSQTGNGNRWGDYSDLTVDPIDDCTFWYTNEYVDAAGWNTRIGSFKFPGCAAAK</sequence>
<organism evidence="2 3">
    <name type="scientific">Dokdonella soli</name>
    <dbReference type="NCBI Taxonomy" id="529810"/>
    <lineage>
        <taxon>Bacteria</taxon>
        <taxon>Pseudomonadati</taxon>
        <taxon>Pseudomonadota</taxon>
        <taxon>Gammaproteobacteria</taxon>
        <taxon>Lysobacterales</taxon>
        <taxon>Rhodanobacteraceae</taxon>
        <taxon>Dokdonella</taxon>
    </lineage>
</organism>
<name>A0ABN1ICX4_9GAMM</name>
<comment type="caution">
    <text evidence="2">The sequence shown here is derived from an EMBL/GenBank/DDBJ whole genome shotgun (WGS) entry which is preliminary data.</text>
</comment>
<dbReference type="RefSeq" id="WP_343787145.1">
    <property type="nucleotide sequence ID" value="NZ_BAAAEU010000003.1"/>
</dbReference>
<evidence type="ECO:0000256" key="1">
    <source>
        <dbReference type="SAM" id="SignalP"/>
    </source>
</evidence>
<proteinExistence type="predicted"/>
<dbReference type="Proteomes" id="UP001501523">
    <property type="component" value="Unassembled WGS sequence"/>
</dbReference>
<dbReference type="EMBL" id="BAAAEU010000003">
    <property type="protein sequence ID" value="GAA0707677.1"/>
    <property type="molecule type" value="Genomic_DNA"/>
</dbReference>
<keyword evidence="1" id="KW-0732">Signal</keyword>
<protein>
    <submittedName>
        <fullName evidence="2">Uncharacterized protein</fullName>
    </submittedName>
</protein>
<feature type="chain" id="PRO_5047355263" evidence="1">
    <location>
        <begin position="28"/>
        <end position="537"/>
    </location>
</feature>
<accession>A0ABN1ICX4</accession>